<dbReference type="PANTHER" id="PTHR11306:SF36">
    <property type="entry name" value="NIEMANN-PICK TYPE C-2C-RELATED"/>
    <property type="match status" value="1"/>
</dbReference>
<protein>
    <recommendedName>
        <fullName evidence="7">MD-2-related lipid-recognition domain-containing protein</fullName>
    </recommendedName>
</protein>
<keyword evidence="4 6" id="KW-0732">Signal</keyword>
<evidence type="ECO:0000313" key="9">
    <source>
        <dbReference type="Proteomes" id="UP001162164"/>
    </source>
</evidence>
<comment type="subcellular location">
    <subcellularLocation>
        <location evidence="1">Secreted</location>
    </subcellularLocation>
</comment>
<sequence>MSSNVVISICLVLCLCSVVYGYSDCGSNVGSIVSVSISGCAANAARCTLKRRTNATMELTFTPSEDSEVLKADVHGVILGVPWPFELPNSDGCVDSGITCPIKAGQTYKYVTTLPIKSEYPRVTVDIKWELKNKDDKDIICAMIPSKIG</sequence>
<accession>A0ABQ9JMI6</accession>
<dbReference type="PANTHER" id="PTHR11306">
    <property type="entry name" value="NIEMANN PICK TYPE C2 PROTEIN NPC2-RELATED"/>
    <property type="match status" value="1"/>
</dbReference>
<dbReference type="Proteomes" id="UP001162164">
    <property type="component" value="Unassembled WGS sequence"/>
</dbReference>
<keyword evidence="5" id="KW-1015">Disulfide bond</keyword>
<reference evidence="8" key="1">
    <citation type="journal article" date="2023" name="Insect Mol. Biol.">
        <title>Genome sequencing provides insights into the evolution of gene families encoding plant cell wall-degrading enzymes in longhorned beetles.</title>
        <authorList>
            <person name="Shin N.R."/>
            <person name="Okamura Y."/>
            <person name="Kirsch R."/>
            <person name="Pauchet Y."/>
        </authorList>
    </citation>
    <scope>NUCLEOTIDE SEQUENCE</scope>
    <source>
        <strain evidence="8">MMC_N1</strain>
    </source>
</reference>
<dbReference type="SUPFAM" id="SSF81296">
    <property type="entry name" value="E set domains"/>
    <property type="match status" value="1"/>
</dbReference>
<evidence type="ECO:0000259" key="7">
    <source>
        <dbReference type="SMART" id="SM00737"/>
    </source>
</evidence>
<evidence type="ECO:0000256" key="5">
    <source>
        <dbReference type="ARBA" id="ARBA00023157"/>
    </source>
</evidence>
<gene>
    <name evidence="8" type="ORF">NQ317_009096</name>
</gene>
<dbReference type="CDD" id="cd00916">
    <property type="entry name" value="Npc2_like"/>
    <property type="match status" value="1"/>
</dbReference>
<dbReference type="Pfam" id="PF02221">
    <property type="entry name" value="E1_DerP2_DerF2"/>
    <property type="match status" value="1"/>
</dbReference>
<feature type="chain" id="PRO_5045278695" description="MD-2-related lipid-recognition domain-containing protein" evidence="6">
    <location>
        <begin position="22"/>
        <end position="149"/>
    </location>
</feature>
<comment type="similarity">
    <text evidence="2">Belongs to the NPC2 family.</text>
</comment>
<feature type="signal peptide" evidence="6">
    <location>
        <begin position="1"/>
        <end position="21"/>
    </location>
</feature>
<comment type="caution">
    <text evidence="8">The sequence shown here is derived from an EMBL/GenBank/DDBJ whole genome shotgun (WGS) entry which is preliminary data.</text>
</comment>
<name>A0ABQ9JMI6_9CUCU</name>
<dbReference type="EMBL" id="JAPWTJ010000415">
    <property type="protein sequence ID" value="KAJ8978637.1"/>
    <property type="molecule type" value="Genomic_DNA"/>
</dbReference>
<evidence type="ECO:0000256" key="2">
    <source>
        <dbReference type="ARBA" id="ARBA00006370"/>
    </source>
</evidence>
<evidence type="ECO:0000313" key="8">
    <source>
        <dbReference type="EMBL" id="KAJ8978637.1"/>
    </source>
</evidence>
<dbReference type="SMART" id="SM00737">
    <property type="entry name" value="ML"/>
    <property type="match status" value="1"/>
</dbReference>
<organism evidence="8 9">
    <name type="scientific">Molorchus minor</name>
    <dbReference type="NCBI Taxonomy" id="1323400"/>
    <lineage>
        <taxon>Eukaryota</taxon>
        <taxon>Metazoa</taxon>
        <taxon>Ecdysozoa</taxon>
        <taxon>Arthropoda</taxon>
        <taxon>Hexapoda</taxon>
        <taxon>Insecta</taxon>
        <taxon>Pterygota</taxon>
        <taxon>Neoptera</taxon>
        <taxon>Endopterygota</taxon>
        <taxon>Coleoptera</taxon>
        <taxon>Polyphaga</taxon>
        <taxon>Cucujiformia</taxon>
        <taxon>Chrysomeloidea</taxon>
        <taxon>Cerambycidae</taxon>
        <taxon>Lamiinae</taxon>
        <taxon>Monochamini</taxon>
        <taxon>Molorchus</taxon>
    </lineage>
</organism>
<keyword evidence="3" id="KW-0964">Secreted</keyword>
<proteinExistence type="inferred from homology"/>
<evidence type="ECO:0000256" key="4">
    <source>
        <dbReference type="ARBA" id="ARBA00022729"/>
    </source>
</evidence>
<feature type="domain" description="MD-2-related lipid-recognition" evidence="7">
    <location>
        <begin position="22"/>
        <end position="146"/>
    </location>
</feature>
<dbReference type="InterPro" id="IPR033916">
    <property type="entry name" value="ML_Npc2-like"/>
</dbReference>
<evidence type="ECO:0000256" key="3">
    <source>
        <dbReference type="ARBA" id="ARBA00022525"/>
    </source>
</evidence>
<evidence type="ECO:0000256" key="6">
    <source>
        <dbReference type="SAM" id="SignalP"/>
    </source>
</evidence>
<dbReference type="InterPro" id="IPR014756">
    <property type="entry name" value="Ig_E-set"/>
</dbReference>
<dbReference type="InterPro" id="IPR003172">
    <property type="entry name" value="ML_dom"/>
</dbReference>
<dbReference type="InterPro" id="IPR039670">
    <property type="entry name" value="NPC2-like"/>
</dbReference>
<evidence type="ECO:0000256" key="1">
    <source>
        <dbReference type="ARBA" id="ARBA00004613"/>
    </source>
</evidence>
<keyword evidence="9" id="KW-1185">Reference proteome</keyword>
<dbReference type="Gene3D" id="2.60.40.770">
    <property type="match status" value="1"/>
</dbReference>